<comment type="function">
    <text evidence="3">Acts as a calcium sensor. CBL proteins interact with CIPK serine-threonine protein kinases. Binding of a CBL protein to the regulatory NAF domain of a CIPK protein lead to the activation of the kinase in a calcium-dependent manner.</text>
</comment>
<gene>
    <name evidence="6" type="primary">LOC111274627</name>
</gene>
<dbReference type="GO" id="GO:0019722">
    <property type="term" value="P:calcium-mediated signaling"/>
    <property type="evidence" value="ECO:0007669"/>
    <property type="project" value="UniProtKB-UniRule"/>
</dbReference>
<dbReference type="Pfam" id="PF13499">
    <property type="entry name" value="EF-hand_7"/>
    <property type="match status" value="1"/>
</dbReference>
<comment type="similarity">
    <text evidence="2 3">Belongs to the calcineurin regulatory subunit family.</text>
</comment>
<dbReference type="Proteomes" id="UP000515121">
    <property type="component" value="Unplaced"/>
</dbReference>
<keyword evidence="1 3" id="KW-0677">Repeat</keyword>
<evidence type="ECO:0000313" key="6">
    <source>
        <dbReference type="RefSeq" id="XP_022715135.1"/>
    </source>
</evidence>
<dbReference type="SUPFAM" id="SSF47473">
    <property type="entry name" value="EF-hand"/>
    <property type="match status" value="1"/>
</dbReference>
<evidence type="ECO:0000259" key="4">
    <source>
        <dbReference type="PROSITE" id="PS50222"/>
    </source>
</evidence>
<feature type="domain" description="EF-hand" evidence="4">
    <location>
        <begin position="14"/>
        <end position="49"/>
    </location>
</feature>
<dbReference type="PROSITE" id="PS50222">
    <property type="entry name" value="EF_HAND_2"/>
    <property type="match status" value="2"/>
</dbReference>
<reference evidence="6" key="1">
    <citation type="submission" date="2025-08" db="UniProtKB">
        <authorList>
            <consortium name="RefSeq"/>
        </authorList>
    </citation>
    <scope>IDENTIFICATION</scope>
    <source>
        <tissue evidence="6">Fruit stalk</tissue>
    </source>
</reference>
<keyword evidence="3" id="KW-0106">Calcium</keyword>
<comment type="subunit">
    <text evidence="3">Homodimer. Interacts with CIPK.</text>
</comment>
<dbReference type="OrthoDB" id="1685258at2759"/>
<evidence type="ECO:0000256" key="1">
    <source>
        <dbReference type="ARBA" id="ARBA00022737"/>
    </source>
</evidence>
<dbReference type="PANTHER" id="PTHR23056">
    <property type="entry name" value="CALCINEURIN B"/>
    <property type="match status" value="1"/>
</dbReference>
<dbReference type="InterPro" id="IPR011992">
    <property type="entry name" value="EF-hand-dom_pair"/>
</dbReference>
<organism evidence="5 6">
    <name type="scientific">Durio zibethinus</name>
    <name type="common">Durian</name>
    <dbReference type="NCBI Taxonomy" id="66656"/>
    <lineage>
        <taxon>Eukaryota</taxon>
        <taxon>Viridiplantae</taxon>
        <taxon>Streptophyta</taxon>
        <taxon>Embryophyta</taxon>
        <taxon>Tracheophyta</taxon>
        <taxon>Spermatophyta</taxon>
        <taxon>Magnoliopsida</taxon>
        <taxon>eudicotyledons</taxon>
        <taxon>Gunneridae</taxon>
        <taxon>Pentapetalae</taxon>
        <taxon>rosids</taxon>
        <taxon>malvids</taxon>
        <taxon>Malvales</taxon>
        <taxon>Malvaceae</taxon>
        <taxon>Helicteroideae</taxon>
        <taxon>Durio</taxon>
    </lineage>
</organism>
<name>A0A6P5WGC6_DURZI</name>
<keyword evidence="3" id="KW-0472">Membrane</keyword>
<protein>
    <recommendedName>
        <fullName evidence="3">Calcineurin B-like protein</fullName>
    </recommendedName>
</protein>
<dbReference type="InterPro" id="IPR045198">
    <property type="entry name" value="CNBL1-10"/>
</dbReference>
<dbReference type="InterPro" id="IPR002048">
    <property type="entry name" value="EF_hand_dom"/>
</dbReference>
<keyword evidence="5" id="KW-1185">Reference proteome</keyword>
<dbReference type="GO" id="GO:0019900">
    <property type="term" value="F:kinase binding"/>
    <property type="evidence" value="ECO:0007669"/>
    <property type="project" value="UniProtKB-UniRule"/>
</dbReference>
<sequence>MEELRLALLSNQAEENLFLDRVFDLFYEKKNGVIDFEEFVHALNIFHPCAPTEDKIDFSFRLYDLRQTGFIERKEVRQMVVATLLESGMTLSYEFLEVIIDKTYADSDADLDGRINKQELFPSFIFNTEVDD</sequence>
<evidence type="ECO:0000313" key="5">
    <source>
        <dbReference type="Proteomes" id="UP000515121"/>
    </source>
</evidence>
<evidence type="ECO:0000256" key="3">
    <source>
        <dbReference type="RuleBase" id="RU369080"/>
    </source>
</evidence>
<evidence type="ECO:0000256" key="2">
    <source>
        <dbReference type="ARBA" id="ARBA00023774"/>
    </source>
</evidence>
<dbReference type="GO" id="GO:0016020">
    <property type="term" value="C:membrane"/>
    <property type="evidence" value="ECO:0007669"/>
    <property type="project" value="UniProtKB-SubCell"/>
</dbReference>
<dbReference type="PANTHER" id="PTHR23056:SF98">
    <property type="entry name" value="CALCINEURIN B-LIKE PROTEIN"/>
    <property type="match status" value="1"/>
</dbReference>
<dbReference type="GeneID" id="111274627"/>
<dbReference type="Gene3D" id="1.10.238.10">
    <property type="entry name" value="EF-hand"/>
    <property type="match status" value="1"/>
</dbReference>
<feature type="domain" description="EF-hand" evidence="4">
    <location>
        <begin position="51"/>
        <end position="86"/>
    </location>
</feature>
<proteinExistence type="inferred from homology"/>
<dbReference type="KEGG" id="dzi:111274627"/>
<keyword evidence="3" id="KW-0479">Metal-binding</keyword>
<comment type="subcellular location">
    <subcellularLocation>
        <location evidence="3">Membrane</location>
    </subcellularLocation>
</comment>
<accession>A0A6P5WGC6</accession>
<dbReference type="RefSeq" id="XP_022715135.1">
    <property type="nucleotide sequence ID" value="XM_022859400.1"/>
</dbReference>
<dbReference type="AlphaFoldDB" id="A0A6P5WGC6"/>
<dbReference type="GO" id="GO:0005509">
    <property type="term" value="F:calcium ion binding"/>
    <property type="evidence" value="ECO:0007669"/>
    <property type="project" value="UniProtKB-UniRule"/>
</dbReference>